<proteinExistence type="predicted"/>
<dbReference type="InterPro" id="IPR050398">
    <property type="entry name" value="HssS/ArlS-like"/>
</dbReference>
<keyword evidence="8" id="KW-0547">Nucleotide-binding</keyword>
<evidence type="ECO:0000313" key="20">
    <source>
        <dbReference type="Proteomes" id="UP000196710"/>
    </source>
</evidence>
<keyword evidence="7 15" id="KW-0812">Transmembrane</keyword>
<feature type="coiled-coil region" evidence="14">
    <location>
        <begin position="269"/>
        <end position="296"/>
    </location>
</feature>
<dbReference type="Proteomes" id="UP000596035">
    <property type="component" value="Chromosome"/>
</dbReference>
<name>A0A1Z2XRT9_9FIRM</name>
<keyword evidence="14" id="KW-0175">Coiled coil</keyword>
<evidence type="ECO:0000256" key="15">
    <source>
        <dbReference type="SAM" id="Phobius"/>
    </source>
</evidence>
<dbReference type="EC" id="2.7.13.3" evidence="3"/>
<evidence type="ECO:0000259" key="16">
    <source>
        <dbReference type="PROSITE" id="PS50109"/>
    </source>
</evidence>
<dbReference type="SMART" id="SM00304">
    <property type="entry name" value="HAMP"/>
    <property type="match status" value="1"/>
</dbReference>
<evidence type="ECO:0000256" key="7">
    <source>
        <dbReference type="ARBA" id="ARBA00022692"/>
    </source>
</evidence>
<evidence type="ECO:0000256" key="11">
    <source>
        <dbReference type="ARBA" id="ARBA00022989"/>
    </source>
</evidence>
<dbReference type="GO" id="GO:0005524">
    <property type="term" value="F:ATP binding"/>
    <property type="evidence" value="ECO:0007669"/>
    <property type="project" value="UniProtKB-KW"/>
</dbReference>
<feature type="transmembrane region" description="Helical" evidence="15">
    <location>
        <begin position="147"/>
        <end position="168"/>
    </location>
</feature>
<feature type="transmembrane region" description="Helical" evidence="15">
    <location>
        <begin position="12"/>
        <end position="36"/>
    </location>
</feature>
<dbReference type="RefSeq" id="WP_084384531.1">
    <property type="nucleotide sequence ID" value="NZ_CP021422.1"/>
</dbReference>
<dbReference type="SUPFAM" id="SSF55874">
    <property type="entry name" value="ATPase domain of HSP90 chaperone/DNA topoisomerase II/histidine kinase"/>
    <property type="match status" value="1"/>
</dbReference>
<dbReference type="PROSITE" id="PS50109">
    <property type="entry name" value="HIS_KIN"/>
    <property type="match status" value="1"/>
</dbReference>
<dbReference type="InterPro" id="IPR036097">
    <property type="entry name" value="HisK_dim/P_sf"/>
</dbReference>
<dbReference type="GO" id="GO:0005886">
    <property type="term" value="C:plasma membrane"/>
    <property type="evidence" value="ECO:0007669"/>
    <property type="project" value="UniProtKB-SubCell"/>
</dbReference>
<dbReference type="InterPro" id="IPR003660">
    <property type="entry name" value="HAMP_dom"/>
</dbReference>
<keyword evidence="5" id="KW-0597">Phosphoprotein</keyword>
<dbReference type="AlphaFoldDB" id="A0A1Z2XRT9"/>
<dbReference type="GO" id="GO:0000155">
    <property type="term" value="F:phosphorelay sensor kinase activity"/>
    <property type="evidence" value="ECO:0007669"/>
    <property type="project" value="InterPro"/>
</dbReference>
<evidence type="ECO:0000313" key="19">
    <source>
        <dbReference type="EMBL" id="QQR30417.1"/>
    </source>
</evidence>
<comment type="subcellular location">
    <subcellularLocation>
        <location evidence="2">Cell membrane</location>
        <topology evidence="2">Multi-pass membrane protein</topology>
    </subcellularLocation>
</comment>
<keyword evidence="20" id="KW-1185">Reference proteome</keyword>
<evidence type="ECO:0000256" key="6">
    <source>
        <dbReference type="ARBA" id="ARBA00022679"/>
    </source>
</evidence>
<accession>A0A1Z2XRT9</accession>
<keyword evidence="4" id="KW-1003">Cell membrane</keyword>
<dbReference type="Gene3D" id="1.10.287.130">
    <property type="match status" value="1"/>
</dbReference>
<dbReference type="Gene3D" id="3.30.565.10">
    <property type="entry name" value="Histidine kinase-like ATPase, C-terminal domain"/>
    <property type="match status" value="1"/>
</dbReference>
<keyword evidence="12" id="KW-0902">Two-component regulatory system</keyword>
<dbReference type="PROSITE" id="PS50885">
    <property type="entry name" value="HAMP"/>
    <property type="match status" value="1"/>
</dbReference>
<dbReference type="PANTHER" id="PTHR45528">
    <property type="entry name" value="SENSOR HISTIDINE KINASE CPXA"/>
    <property type="match status" value="1"/>
</dbReference>
<keyword evidence="11 15" id="KW-1133">Transmembrane helix</keyword>
<reference evidence="20" key="2">
    <citation type="submission" date="2017-05" db="EMBL/GenBank/DDBJ databases">
        <title>Improved OligoMM genomes.</title>
        <authorList>
            <person name="Garzetti D."/>
        </authorList>
    </citation>
    <scope>NUCLEOTIDE SEQUENCE [LARGE SCALE GENOMIC DNA]</scope>
    <source>
        <strain evidence="20">KB18</strain>
    </source>
</reference>
<feature type="domain" description="Histidine kinase" evidence="16">
    <location>
        <begin position="239"/>
        <end position="437"/>
    </location>
</feature>
<dbReference type="Pfam" id="PF00672">
    <property type="entry name" value="HAMP"/>
    <property type="match status" value="1"/>
</dbReference>
<evidence type="ECO:0000256" key="3">
    <source>
        <dbReference type="ARBA" id="ARBA00012438"/>
    </source>
</evidence>
<evidence type="ECO:0000256" key="2">
    <source>
        <dbReference type="ARBA" id="ARBA00004651"/>
    </source>
</evidence>
<dbReference type="Proteomes" id="UP000196710">
    <property type="component" value="Chromosome"/>
</dbReference>
<reference evidence="18" key="1">
    <citation type="journal article" date="2017" name="Genome Announc.">
        <title>High-Quality Whole-Genome Sequences of the Oligo-Mouse-Microbiota Bacterial Community.</title>
        <authorList>
            <person name="Garzetti D."/>
            <person name="Brugiroux S."/>
            <person name="Bunk B."/>
            <person name="Pukall R."/>
            <person name="McCoy K.D."/>
            <person name="Macpherson A.J."/>
            <person name="Stecher B."/>
        </authorList>
    </citation>
    <scope>NUCLEOTIDE SEQUENCE</scope>
    <source>
        <strain evidence="18">KB18</strain>
    </source>
</reference>
<evidence type="ECO:0000256" key="12">
    <source>
        <dbReference type="ARBA" id="ARBA00023012"/>
    </source>
</evidence>
<evidence type="ECO:0000256" key="4">
    <source>
        <dbReference type="ARBA" id="ARBA00022475"/>
    </source>
</evidence>
<keyword evidence="9 19" id="KW-0418">Kinase</keyword>
<dbReference type="CDD" id="cd06225">
    <property type="entry name" value="HAMP"/>
    <property type="match status" value="1"/>
</dbReference>
<dbReference type="CDD" id="cd00082">
    <property type="entry name" value="HisKA"/>
    <property type="match status" value="1"/>
</dbReference>
<dbReference type="KEGG" id="amur:ADH66_11055"/>
<organism evidence="19 21">
    <name type="scientific">Acutalibacter muris</name>
    <dbReference type="NCBI Taxonomy" id="1796620"/>
    <lineage>
        <taxon>Bacteria</taxon>
        <taxon>Bacillati</taxon>
        <taxon>Bacillota</taxon>
        <taxon>Clostridia</taxon>
        <taxon>Eubacteriales</taxon>
        <taxon>Acutalibacteraceae</taxon>
        <taxon>Acutalibacter</taxon>
    </lineage>
</organism>
<evidence type="ECO:0000259" key="17">
    <source>
        <dbReference type="PROSITE" id="PS50885"/>
    </source>
</evidence>
<evidence type="ECO:0000256" key="14">
    <source>
        <dbReference type="SAM" id="Coils"/>
    </source>
</evidence>
<gene>
    <name evidence="18" type="ORF">ADH66_11055</name>
    <name evidence="19" type="ORF">I5Q82_01365</name>
</gene>
<dbReference type="Pfam" id="PF00512">
    <property type="entry name" value="HisKA"/>
    <property type="match status" value="1"/>
</dbReference>
<evidence type="ECO:0000256" key="13">
    <source>
        <dbReference type="ARBA" id="ARBA00023136"/>
    </source>
</evidence>
<keyword evidence="10" id="KW-0067">ATP-binding</keyword>
<evidence type="ECO:0000313" key="18">
    <source>
        <dbReference type="EMBL" id="ASB41145.1"/>
    </source>
</evidence>
<evidence type="ECO:0000256" key="9">
    <source>
        <dbReference type="ARBA" id="ARBA00022777"/>
    </source>
</evidence>
<reference evidence="19 21" key="3">
    <citation type="submission" date="2020-11" db="EMBL/GenBank/DDBJ databases">
        <title>Closed and high quality bacterial genomes of the OMM12 community.</title>
        <authorList>
            <person name="Marbouty M."/>
            <person name="Lamy-Besnier Q."/>
            <person name="Debarbieux L."/>
            <person name="Koszul R."/>
        </authorList>
    </citation>
    <scope>NUCLEOTIDE SEQUENCE [LARGE SCALE GENOMIC DNA]</scope>
    <source>
        <strain evidence="19 21">KB18</strain>
    </source>
</reference>
<keyword evidence="13 15" id="KW-0472">Membrane</keyword>
<evidence type="ECO:0000256" key="8">
    <source>
        <dbReference type="ARBA" id="ARBA00022741"/>
    </source>
</evidence>
<dbReference type="InterPro" id="IPR005467">
    <property type="entry name" value="His_kinase_dom"/>
</dbReference>
<keyword evidence="6" id="KW-0808">Transferase</keyword>
<dbReference type="SMART" id="SM00388">
    <property type="entry name" value="HisKA"/>
    <property type="match status" value="1"/>
</dbReference>
<sequence length="450" mass="51171">MKWFTKRRGLAWQFGGLLVMSGILCGIFFAVMHLSIEEFLFQQINSPEFQEQATEKRITEFQTYVTVNQLSTSDGAELAQWVRKNPLLLMEIYRSNVLIFTSSAPENQAVLANDTEAPYYEWMSYYVVEFADGNADVLLYSDDGYRYSTIATIFELMLCTLLFLGIFLHGCQKIVRYIQLISKEILAMESGDLDNAITVKGSNELSTLAQGLDSMRQAFRAQQEREAQFFAANQALISEMSHDLRTPLTSLLIYTEVLRYGKYENQEQLLEYLDKIDSKAQQIKQLSENILEYSLQSKETVPELETPAPIEMVFEEPLSEMITELSRHGFMCDVEPFGEPMLIAVRGQYIRRIMDNILSNIQKYADKKQPVRIWPLESELTARLIFENTVADVSSGSSGTQIGVKSIGSLMEKMGGSCQIENTDGKYRIALDFPKVEVEKLKEESTEPGG</sequence>
<evidence type="ECO:0000256" key="5">
    <source>
        <dbReference type="ARBA" id="ARBA00022553"/>
    </source>
</evidence>
<feature type="domain" description="HAMP" evidence="17">
    <location>
        <begin position="172"/>
        <end position="224"/>
    </location>
</feature>
<dbReference type="EMBL" id="CP065321">
    <property type="protein sequence ID" value="QQR30417.1"/>
    <property type="molecule type" value="Genomic_DNA"/>
</dbReference>
<evidence type="ECO:0000313" key="21">
    <source>
        <dbReference type="Proteomes" id="UP000596035"/>
    </source>
</evidence>
<protein>
    <recommendedName>
        <fullName evidence="3">histidine kinase</fullName>
        <ecNumber evidence="3">2.7.13.3</ecNumber>
    </recommendedName>
</protein>
<dbReference type="PANTHER" id="PTHR45528:SF1">
    <property type="entry name" value="SENSOR HISTIDINE KINASE CPXA"/>
    <property type="match status" value="1"/>
</dbReference>
<dbReference type="InterPro" id="IPR036890">
    <property type="entry name" value="HATPase_C_sf"/>
</dbReference>
<dbReference type="EMBL" id="CP021422">
    <property type="protein sequence ID" value="ASB41145.1"/>
    <property type="molecule type" value="Genomic_DNA"/>
</dbReference>
<evidence type="ECO:0000256" key="1">
    <source>
        <dbReference type="ARBA" id="ARBA00000085"/>
    </source>
</evidence>
<dbReference type="Gene3D" id="6.10.340.10">
    <property type="match status" value="1"/>
</dbReference>
<comment type="catalytic activity">
    <reaction evidence="1">
        <text>ATP + protein L-histidine = ADP + protein N-phospho-L-histidine.</text>
        <dbReference type="EC" id="2.7.13.3"/>
    </reaction>
</comment>
<dbReference type="InterPro" id="IPR003661">
    <property type="entry name" value="HisK_dim/P_dom"/>
</dbReference>
<evidence type="ECO:0000256" key="10">
    <source>
        <dbReference type="ARBA" id="ARBA00022840"/>
    </source>
</evidence>
<dbReference type="SUPFAM" id="SSF47384">
    <property type="entry name" value="Homodimeric domain of signal transducing histidine kinase"/>
    <property type="match status" value="1"/>
</dbReference>